<dbReference type="PANTHER" id="PTHR48041">
    <property type="entry name" value="ABC TRANSPORTER G FAMILY MEMBER 28"/>
    <property type="match status" value="1"/>
</dbReference>
<dbReference type="AlphaFoldDB" id="A0A0D3CYG1"/>
<keyword evidence="2" id="KW-0813">Transport</keyword>
<dbReference type="HOGENOM" id="CLU_067204_0_0_1"/>
<dbReference type="Pfam" id="PF19055">
    <property type="entry name" value="ABC2_membrane_7"/>
    <property type="match status" value="1"/>
</dbReference>
<proteinExistence type="predicted"/>
<dbReference type="InterPro" id="IPR043926">
    <property type="entry name" value="ABCG_dom"/>
</dbReference>
<reference evidence="7 8" key="1">
    <citation type="journal article" date="2014" name="Genome Biol.">
        <title>Transcriptome and methylome profiling reveals relics of genome dominance in the mesopolyploid Brassica oleracea.</title>
        <authorList>
            <person name="Parkin I.A."/>
            <person name="Koh C."/>
            <person name="Tang H."/>
            <person name="Robinson S.J."/>
            <person name="Kagale S."/>
            <person name="Clarke W.E."/>
            <person name="Town C.D."/>
            <person name="Nixon J."/>
            <person name="Krishnakumar V."/>
            <person name="Bidwell S.L."/>
            <person name="Denoeud F."/>
            <person name="Belcram H."/>
            <person name="Links M.G."/>
            <person name="Just J."/>
            <person name="Clarke C."/>
            <person name="Bender T."/>
            <person name="Huebert T."/>
            <person name="Mason A.S."/>
            <person name="Pires J.C."/>
            <person name="Barker G."/>
            <person name="Moore J."/>
            <person name="Walley P.G."/>
            <person name="Manoli S."/>
            <person name="Batley J."/>
            <person name="Edwards D."/>
            <person name="Nelson M.N."/>
            <person name="Wang X."/>
            <person name="Paterson A.H."/>
            <person name="King G."/>
            <person name="Bancroft I."/>
            <person name="Chalhoub B."/>
            <person name="Sharpe A.G."/>
        </authorList>
    </citation>
    <scope>NUCLEOTIDE SEQUENCE</scope>
    <source>
        <strain evidence="7 8">cv. TO1000</strain>
    </source>
</reference>
<organism evidence="7 8">
    <name type="scientific">Brassica oleracea var. oleracea</name>
    <dbReference type="NCBI Taxonomy" id="109376"/>
    <lineage>
        <taxon>Eukaryota</taxon>
        <taxon>Viridiplantae</taxon>
        <taxon>Streptophyta</taxon>
        <taxon>Embryophyta</taxon>
        <taxon>Tracheophyta</taxon>
        <taxon>Spermatophyta</taxon>
        <taxon>Magnoliopsida</taxon>
        <taxon>eudicotyledons</taxon>
        <taxon>Gunneridae</taxon>
        <taxon>Pentapetalae</taxon>
        <taxon>rosids</taxon>
        <taxon>malvids</taxon>
        <taxon>Brassicales</taxon>
        <taxon>Brassicaceae</taxon>
        <taxon>Brassiceae</taxon>
        <taxon>Brassica</taxon>
    </lineage>
</organism>
<evidence type="ECO:0000256" key="4">
    <source>
        <dbReference type="ARBA" id="ARBA00022989"/>
    </source>
</evidence>
<evidence type="ECO:0000256" key="2">
    <source>
        <dbReference type="ARBA" id="ARBA00022448"/>
    </source>
</evidence>
<dbReference type="InterPro" id="IPR027417">
    <property type="entry name" value="P-loop_NTPase"/>
</dbReference>
<dbReference type="Proteomes" id="UP000032141">
    <property type="component" value="Chromosome C6"/>
</dbReference>
<dbReference type="GO" id="GO:0016020">
    <property type="term" value="C:membrane"/>
    <property type="evidence" value="ECO:0007669"/>
    <property type="project" value="UniProtKB-SubCell"/>
</dbReference>
<dbReference type="Pfam" id="PF00005">
    <property type="entry name" value="ABC_tran"/>
    <property type="match status" value="1"/>
</dbReference>
<dbReference type="GO" id="GO:0140359">
    <property type="term" value="F:ABC-type transporter activity"/>
    <property type="evidence" value="ECO:0007669"/>
    <property type="project" value="InterPro"/>
</dbReference>
<dbReference type="EnsemblPlants" id="Bo6g101160.1">
    <property type="protein sequence ID" value="Bo6g101160.1"/>
    <property type="gene ID" value="Bo6g101160"/>
</dbReference>
<evidence type="ECO:0000256" key="1">
    <source>
        <dbReference type="ARBA" id="ARBA00004141"/>
    </source>
</evidence>
<comment type="subcellular location">
    <subcellularLocation>
        <location evidence="1">Membrane</location>
        <topology evidence="1">Multi-pass membrane protein</topology>
    </subcellularLocation>
</comment>
<evidence type="ECO:0000313" key="7">
    <source>
        <dbReference type="EnsemblPlants" id="Bo6g101160.1"/>
    </source>
</evidence>
<protein>
    <recommendedName>
        <fullName evidence="6">ABC transporter domain-containing protein</fullName>
    </recommendedName>
</protein>
<evidence type="ECO:0000313" key="8">
    <source>
        <dbReference type="Proteomes" id="UP000032141"/>
    </source>
</evidence>
<keyword evidence="4" id="KW-1133">Transmembrane helix</keyword>
<dbReference type="GO" id="GO:0016887">
    <property type="term" value="F:ATP hydrolysis activity"/>
    <property type="evidence" value="ECO:0007669"/>
    <property type="project" value="InterPro"/>
</dbReference>
<dbReference type="Gene3D" id="3.40.50.300">
    <property type="entry name" value="P-loop containing nucleotide triphosphate hydrolases"/>
    <property type="match status" value="1"/>
</dbReference>
<reference evidence="7" key="2">
    <citation type="submission" date="2015-03" db="UniProtKB">
        <authorList>
            <consortium name="EnsemblPlants"/>
        </authorList>
    </citation>
    <scope>IDENTIFICATION</scope>
</reference>
<keyword evidence="8" id="KW-1185">Reference proteome</keyword>
<dbReference type="STRING" id="109376.A0A0D3CYG1"/>
<dbReference type="InterPro" id="IPR050352">
    <property type="entry name" value="ABCG_transporters"/>
</dbReference>
<evidence type="ECO:0000256" key="5">
    <source>
        <dbReference type="ARBA" id="ARBA00023136"/>
    </source>
</evidence>
<dbReference type="OMA" id="WKMSRTA"/>
<dbReference type="SUPFAM" id="SSF52540">
    <property type="entry name" value="P-loop containing nucleoside triphosphate hydrolases"/>
    <property type="match status" value="1"/>
</dbReference>
<sequence length="354" mass="39854">MRGEYNFLNVYEETWDEKNRGGGGVLNLTSTTTVAMNKDGYKNDVSTTVNKKGHGLEFTEVDDLKDRSFSRVWKMSRTARVIPFLLLQRLDLQREDQEEVNPLSCCGSSDGDDMEMNTKMLLNGISCEAKEGEMNGLSWSKRVGKINTHRCISRPYRKREPTRFHHSKRGTYVMQDDLLFPMLTVEETLMFSAEFRLPSSLSKKKKQARAQALIDQLGLRNAATTVIGDEGHRGVSGGERRSVSIGSDIIHDPIVLFLDEPTSGLDSTSAYMVVKVLQRIAKSGPSYKILGLLDKLLFLSRGNTVYSGSLTDLPRFFSEYGHIIPENENKTEFALDLIRELEDSPEGTKSALFF</sequence>
<keyword evidence="5" id="KW-0472">Membrane</keyword>
<evidence type="ECO:0000256" key="3">
    <source>
        <dbReference type="ARBA" id="ARBA00022692"/>
    </source>
</evidence>
<accession>A0A0D3CYG1</accession>
<dbReference type="PANTHER" id="PTHR48041:SF83">
    <property type="entry name" value="ABC TRANSPORTER G FAMILY MEMBER 6"/>
    <property type="match status" value="1"/>
</dbReference>
<evidence type="ECO:0000259" key="6">
    <source>
        <dbReference type="PROSITE" id="PS50893"/>
    </source>
</evidence>
<dbReference type="PROSITE" id="PS50893">
    <property type="entry name" value="ABC_TRANSPORTER_2"/>
    <property type="match status" value="1"/>
</dbReference>
<dbReference type="Gramene" id="Bo6g101160.1">
    <property type="protein sequence ID" value="Bo6g101160.1"/>
    <property type="gene ID" value="Bo6g101160"/>
</dbReference>
<dbReference type="eggNOG" id="KOG0061">
    <property type="taxonomic scope" value="Eukaryota"/>
</dbReference>
<dbReference type="InterPro" id="IPR003439">
    <property type="entry name" value="ABC_transporter-like_ATP-bd"/>
</dbReference>
<feature type="domain" description="ABC transporter" evidence="6">
    <location>
        <begin position="87"/>
        <end position="326"/>
    </location>
</feature>
<name>A0A0D3CYG1_BRAOL</name>
<dbReference type="GO" id="GO:0005524">
    <property type="term" value="F:ATP binding"/>
    <property type="evidence" value="ECO:0007669"/>
    <property type="project" value="InterPro"/>
</dbReference>
<keyword evidence="3" id="KW-0812">Transmembrane</keyword>